<dbReference type="PANTHER" id="PTHR12835">
    <property type="entry name" value="BIOTIN PROTEIN LIGASE"/>
    <property type="match status" value="1"/>
</dbReference>
<name>F9P5N5_STRCV</name>
<dbReference type="PANTHER" id="PTHR12835:SF5">
    <property type="entry name" value="BIOTIN--PROTEIN LIGASE"/>
    <property type="match status" value="1"/>
</dbReference>
<accession>F9P5N5</accession>
<protein>
    <submittedName>
        <fullName evidence="2">Biotin/lipoate A/B protein ligase family protein</fullName>
    </submittedName>
</protein>
<organism evidence="2 3">
    <name type="scientific">Streptococcus constellatus subsp. pharyngis SK1060 = CCUG 46377</name>
    <dbReference type="NCBI Taxonomy" id="1035184"/>
    <lineage>
        <taxon>Bacteria</taxon>
        <taxon>Bacillati</taxon>
        <taxon>Bacillota</taxon>
        <taxon>Bacilli</taxon>
        <taxon>Lactobacillales</taxon>
        <taxon>Streptococcaceae</taxon>
        <taxon>Streptococcus</taxon>
        <taxon>Streptococcus anginosus group</taxon>
    </lineage>
</organism>
<dbReference type="GO" id="GO:0005737">
    <property type="term" value="C:cytoplasm"/>
    <property type="evidence" value="ECO:0007669"/>
    <property type="project" value="TreeGrafter"/>
</dbReference>
<dbReference type="GO" id="GO:0004077">
    <property type="term" value="F:biotin--[biotin carboxyl-carrier protein] ligase activity"/>
    <property type="evidence" value="ECO:0007669"/>
    <property type="project" value="TreeGrafter"/>
</dbReference>
<dbReference type="SUPFAM" id="SSF55681">
    <property type="entry name" value="Class II aaRS and biotin synthetases"/>
    <property type="match status" value="1"/>
</dbReference>
<sequence length="123" mass="13806">MLITKKIEEAAPIHVSFNPNCQSTQLDAKAGIEAGKPANTLYLASSQTAGRGRFGRSYFAPEQGGIYMTLHLKPNLPFPQIPAYTVLTAGAIYKAIKELTLMEMEIKWVNDIYYKVKNSWYFN</sequence>
<reference evidence="2 3" key="1">
    <citation type="submission" date="2011-06" db="EMBL/GenBank/DDBJ databases">
        <authorList>
            <person name="Harkins D.M."/>
            <person name="Madupu R."/>
            <person name="Durkin A.S."/>
            <person name="Torralba M."/>
            <person name="Methe B."/>
            <person name="Sutton G.G."/>
            <person name="Nelson K.E."/>
        </authorList>
    </citation>
    <scope>NUCLEOTIDE SEQUENCE [LARGE SCALE GENOMIC DNA]</scope>
    <source>
        <strain evidence="2 3">SK1060</strain>
    </source>
</reference>
<dbReference type="Pfam" id="PF03099">
    <property type="entry name" value="BPL_LplA_LipB"/>
    <property type="match status" value="1"/>
</dbReference>
<dbReference type="AlphaFoldDB" id="F9P5N5"/>
<evidence type="ECO:0000313" key="3">
    <source>
        <dbReference type="Proteomes" id="UP000003287"/>
    </source>
</evidence>
<feature type="domain" description="BPL/LPL catalytic" evidence="1">
    <location>
        <begin position="35"/>
        <end position="115"/>
    </location>
</feature>
<gene>
    <name evidence="2" type="ORF">HMPREF1042_0790</name>
</gene>
<dbReference type="eggNOG" id="COG0340">
    <property type="taxonomic scope" value="Bacteria"/>
</dbReference>
<dbReference type="Gene3D" id="3.30.930.10">
    <property type="entry name" value="Bira Bifunctional Protein, Domain 2"/>
    <property type="match status" value="1"/>
</dbReference>
<dbReference type="GO" id="GO:0009249">
    <property type="term" value="P:protein lipoylation"/>
    <property type="evidence" value="ECO:0007669"/>
    <property type="project" value="UniProtKB-ARBA"/>
</dbReference>
<dbReference type="InterPro" id="IPR004143">
    <property type="entry name" value="BPL_LPL_catalytic"/>
</dbReference>
<evidence type="ECO:0000313" key="2">
    <source>
        <dbReference type="EMBL" id="EGV10435.1"/>
    </source>
</evidence>
<keyword evidence="2" id="KW-0436">Ligase</keyword>
<dbReference type="Proteomes" id="UP000003287">
    <property type="component" value="Unassembled WGS sequence"/>
</dbReference>
<dbReference type="InterPro" id="IPR045864">
    <property type="entry name" value="aa-tRNA-synth_II/BPL/LPL"/>
</dbReference>
<evidence type="ECO:0000259" key="1">
    <source>
        <dbReference type="Pfam" id="PF03099"/>
    </source>
</evidence>
<dbReference type="EMBL" id="AFUP01000001">
    <property type="protein sequence ID" value="EGV10435.1"/>
    <property type="molecule type" value="Genomic_DNA"/>
</dbReference>
<proteinExistence type="predicted"/>
<dbReference type="GO" id="GO:0016740">
    <property type="term" value="F:transferase activity"/>
    <property type="evidence" value="ECO:0007669"/>
    <property type="project" value="UniProtKB-ARBA"/>
</dbReference>